<keyword evidence="1" id="KW-1133">Transmembrane helix</keyword>
<evidence type="ECO:0000313" key="3">
    <source>
        <dbReference type="Proteomes" id="UP000030636"/>
    </source>
</evidence>
<dbReference type="KEGG" id="bpsp:AH67_00265"/>
<proteinExistence type="predicted"/>
<gene>
    <name evidence="2" type="ORF">AH67_00265</name>
</gene>
<sequence length="79" mass="8511">MNITSAARARLYALTAVACAIWLVQTCVEANNAGELFSWSNVIFSICLIIVTGYCAANAVLGWNTKEASQADNTDEHTK</sequence>
<dbReference type="OrthoDB" id="3240150at2"/>
<organism evidence="2 3">
    <name type="scientific">Bifidobacterium pseudolongum PV8-2</name>
    <dbReference type="NCBI Taxonomy" id="1447715"/>
    <lineage>
        <taxon>Bacteria</taxon>
        <taxon>Bacillati</taxon>
        <taxon>Actinomycetota</taxon>
        <taxon>Actinomycetes</taxon>
        <taxon>Bifidobacteriales</taxon>
        <taxon>Bifidobacteriaceae</taxon>
        <taxon>Bifidobacterium</taxon>
    </lineage>
</organism>
<keyword evidence="3" id="KW-1185">Reference proteome</keyword>
<accession>A0A0A7I6A3</accession>
<dbReference type="Proteomes" id="UP000030636">
    <property type="component" value="Chromosome"/>
</dbReference>
<reference evidence="2 3" key="1">
    <citation type="journal article" date="2015" name="Genome Announc.">
        <title>Bifidobacterium pseudolongum Strain PV8-2, Isolated from a Stool Sample of an Anemic Kenyan Infant.</title>
        <authorList>
            <person name="Vazquez-Gutierrez P."/>
            <person name="Lacroix C."/>
            <person name="Chassard C."/>
            <person name="Klumpp J."/>
            <person name="Stevens M.J."/>
            <person name="Jans C."/>
        </authorList>
    </citation>
    <scope>NUCLEOTIDE SEQUENCE [LARGE SCALE GENOMIC DNA]</scope>
    <source>
        <strain evidence="2 3">PV8-2</strain>
    </source>
</reference>
<dbReference type="STRING" id="1447715.AH67_00265"/>
<evidence type="ECO:0000313" key="2">
    <source>
        <dbReference type="EMBL" id="AIZ15566.1"/>
    </source>
</evidence>
<evidence type="ECO:0000256" key="1">
    <source>
        <dbReference type="SAM" id="Phobius"/>
    </source>
</evidence>
<name>A0A0A7I6A3_9BIFI</name>
<dbReference type="RefSeq" id="WP_039170751.1">
    <property type="nucleotide sequence ID" value="NZ_CP007457.1"/>
</dbReference>
<dbReference type="AlphaFoldDB" id="A0A0A7I6A3"/>
<feature type="transmembrane region" description="Helical" evidence="1">
    <location>
        <begin position="42"/>
        <end position="61"/>
    </location>
</feature>
<dbReference type="HOGENOM" id="CLU_193543_0_0_11"/>
<keyword evidence="1" id="KW-0472">Membrane</keyword>
<dbReference type="EMBL" id="CP007457">
    <property type="protein sequence ID" value="AIZ15566.1"/>
    <property type="molecule type" value="Genomic_DNA"/>
</dbReference>
<keyword evidence="1" id="KW-0812">Transmembrane</keyword>
<protein>
    <submittedName>
        <fullName evidence="2">Carbon starvation protein</fullName>
    </submittedName>
</protein>